<dbReference type="Proteomes" id="UP000887226">
    <property type="component" value="Unassembled WGS sequence"/>
</dbReference>
<evidence type="ECO:0000313" key="1">
    <source>
        <dbReference type="EMBL" id="KAG9244884.1"/>
    </source>
</evidence>
<dbReference type="AlphaFoldDB" id="A0A9P7Z3U9"/>
<keyword evidence="2" id="KW-1185">Reference proteome</keyword>
<organism evidence="1 2">
    <name type="scientific">Calycina marina</name>
    <dbReference type="NCBI Taxonomy" id="1763456"/>
    <lineage>
        <taxon>Eukaryota</taxon>
        <taxon>Fungi</taxon>
        <taxon>Dikarya</taxon>
        <taxon>Ascomycota</taxon>
        <taxon>Pezizomycotina</taxon>
        <taxon>Leotiomycetes</taxon>
        <taxon>Helotiales</taxon>
        <taxon>Pezizellaceae</taxon>
        <taxon>Calycina</taxon>
    </lineage>
</organism>
<dbReference type="EMBL" id="MU253877">
    <property type="protein sequence ID" value="KAG9244884.1"/>
    <property type="molecule type" value="Genomic_DNA"/>
</dbReference>
<comment type="caution">
    <text evidence="1">The sequence shown here is derived from an EMBL/GenBank/DDBJ whole genome shotgun (WGS) entry which is preliminary data.</text>
</comment>
<name>A0A9P7Z3U9_9HELO</name>
<sequence>MPSSGFLDQPGQTSVAISVPGYSTPSIGSVDKTSEASIPTIVSGYSAPYSGVDSIGRNTSTSMMHQATLSPSIDTAIVQIKTFQSSFATQESSVDIYAPHQTLNRTSLTAVPGFQTSTPSFTGSKTFAIVAPTVNVNSHYSLTHVSPTSTGTVQATPSPSGIISSLPIPPYANSTSSGSGATGLASSLLGTSVSTQIYSSPSHASSDPTRSFGFSFTTPTVKTTSLSSPTTPADSTPWDDFTMITSSSSANNDPIRLAQLYHGNPVNN</sequence>
<protein>
    <submittedName>
        <fullName evidence="1">Uncharacterized protein</fullName>
    </submittedName>
</protein>
<accession>A0A9P7Z3U9</accession>
<proteinExistence type="predicted"/>
<evidence type="ECO:0000313" key="2">
    <source>
        <dbReference type="Proteomes" id="UP000887226"/>
    </source>
</evidence>
<gene>
    <name evidence="1" type="ORF">BJ878DRAFT_47559</name>
</gene>
<reference evidence="1" key="1">
    <citation type="journal article" date="2021" name="IMA Fungus">
        <title>Genomic characterization of three marine fungi, including Emericellopsis atlantica sp. nov. with signatures of a generalist lifestyle and marine biomass degradation.</title>
        <authorList>
            <person name="Hagestad O.C."/>
            <person name="Hou L."/>
            <person name="Andersen J.H."/>
            <person name="Hansen E.H."/>
            <person name="Altermark B."/>
            <person name="Li C."/>
            <person name="Kuhnert E."/>
            <person name="Cox R.J."/>
            <person name="Crous P.W."/>
            <person name="Spatafora J.W."/>
            <person name="Lail K."/>
            <person name="Amirebrahimi M."/>
            <person name="Lipzen A."/>
            <person name="Pangilinan J."/>
            <person name="Andreopoulos W."/>
            <person name="Hayes R.D."/>
            <person name="Ng V."/>
            <person name="Grigoriev I.V."/>
            <person name="Jackson S.A."/>
            <person name="Sutton T.D.S."/>
            <person name="Dobson A.D.W."/>
            <person name="Rama T."/>
        </authorList>
    </citation>
    <scope>NUCLEOTIDE SEQUENCE</scope>
    <source>
        <strain evidence="1">TRa3180A</strain>
    </source>
</reference>